<dbReference type="Proteomes" id="UP000565572">
    <property type="component" value="Unassembled WGS sequence"/>
</dbReference>
<dbReference type="PANTHER" id="PTHR48107">
    <property type="entry name" value="NADPH-DEPENDENT ALDEHYDE REDUCTASE-LIKE PROTEIN, CHLOROPLASTIC-RELATED"/>
    <property type="match status" value="1"/>
</dbReference>
<dbReference type="NCBIfam" id="NF009389">
    <property type="entry name" value="PRK12748.1"/>
    <property type="match status" value="1"/>
</dbReference>
<name>A0A7W5P6C0_9ACTN</name>
<keyword evidence="2 3" id="KW-0560">Oxidoreductase</keyword>
<protein>
    <submittedName>
        <fullName evidence="3">3-oxoacyl-[acyl-carrier protein] reductase</fullName>
        <ecNumber evidence="3">1.1.1.100</ecNumber>
    </submittedName>
</protein>
<sequence>MTSPARSTGRVALVTGASRRSAIGAAIVRRLAADGVAVLVHSWAAADGDRADPGGVEQLVDEFRAEGANLVHISADVADPETPARLVAAARESFGRLDVVIANHARSARQSLEEITAAELDLTYAVNTRATLLLVQEFAAQYAAGPGGRIVLFTSGQYHGVMPAELPYIASKAALRELTPTLAAHLIARGITVNCVNPGPNNTGYADAAAWAWVAERNPGGRASTPQDIARLVGWLVSDEAEWVTGQVIASDGGWSLLGA</sequence>
<gene>
    <name evidence="3" type="ORF">FHX39_001304</name>
</gene>
<reference evidence="3 4" key="1">
    <citation type="submission" date="2020-08" db="EMBL/GenBank/DDBJ databases">
        <title>Sequencing the genomes of 1000 actinobacteria strains.</title>
        <authorList>
            <person name="Klenk H.-P."/>
        </authorList>
    </citation>
    <scope>NUCLEOTIDE SEQUENCE [LARGE SCALE GENOMIC DNA]</scope>
    <source>
        <strain evidence="3 4">DSM 11053</strain>
    </source>
</reference>
<evidence type="ECO:0000313" key="3">
    <source>
        <dbReference type="EMBL" id="MBB3326360.1"/>
    </source>
</evidence>
<accession>A0A7W5P6C0</accession>
<evidence type="ECO:0000256" key="1">
    <source>
        <dbReference type="ARBA" id="ARBA00006484"/>
    </source>
</evidence>
<dbReference type="InterPro" id="IPR036291">
    <property type="entry name" value="NAD(P)-bd_dom_sf"/>
</dbReference>
<keyword evidence="4" id="KW-1185">Reference proteome</keyword>
<dbReference type="SUPFAM" id="SSF51735">
    <property type="entry name" value="NAD(P)-binding Rossmann-fold domains"/>
    <property type="match status" value="1"/>
</dbReference>
<dbReference type="GO" id="GO:0004316">
    <property type="term" value="F:3-oxoacyl-[acyl-carrier-protein] reductase (NADPH) activity"/>
    <property type="evidence" value="ECO:0007669"/>
    <property type="project" value="UniProtKB-EC"/>
</dbReference>
<dbReference type="EC" id="1.1.1.100" evidence="3"/>
<dbReference type="Pfam" id="PF13561">
    <property type="entry name" value="adh_short_C2"/>
    <property type="match status" value="1"/>
</dbReference>
<dbReference type="AlphaFoldDB" id="A0A7W5P6C0"/>
<dbReference type="RefSeq" id="WP_183337320.1">
    <property type="nucleotide sequence ID" value="NZ_JACHZG010000001.1"/>
</dbReference>
<dbReference type="Gene3D" id="3.40.50.720">
    <property type="entry name" value="NAD(P)-binding Rossmann-like Domain"/>
    <property type="match status" value="1"/>
</dbReference>
<dbReference type="FunFam" id="3.40.50.720:FF:000084">
    <property type="entry name" value="Short-chain dehydrogenase reductase"/>
    <property type="match status" value="1"/>
</dbReference>
<dbReference type="PANTHER" id="PTHR48107:SF7">
    <property type="entry name" value="RE15974P"/>
    <property type="match status" value="1"/>
</dbReference>
<organism evidence="3 4">
    <name type="scientific">Microlunatus antarcticus</name>
    <dbReference type="NCBI Taxonomy" id="53388"/>
    <lineage>
        <taxon>Bacteria</taxon>
        <taxon>Bacillati</taxon>
        <taxon>Actinomycetota</taxon>
        <taxon>Actinomycetes</taxon>
        <taxon>Propionibacteriales</taxon>
        <taxon>Propionibacteriaceae</taxon>
        <taxon>Microlunatus</taxon>
    </lineage>
</organism>
<evidence type="ECO:0000313" key="4">
    <source>
        <dbReference type="Proteomes" id="UP000565572"/>
    </source>
</evidence>
<comment type="similarity">
    <text evidence="1">Belongs to the short-chain dehydrogenases/reductases (SDR) family.</text>
</comment>
<proteinExistence type="inferred from homology"/>
<dbReference type="EMBL" id="JACHZG010000001">
    <property type="protein sequence ID" value="MBB3326360.1"/>
    <property type="molecule type" value="Genomic_DNA"/>
</dbReference>
<dbReference type="InterPro" id="IPR002347">
    <property type="entry name" value="SDR_fam"/>
</dbReference>
<dbReference type="PRINTS" id="PR00081">
    <property type="entry name" value="GDHRDH"/>
</dbReference>
<comment type="caution">
    <text evidence="3">The sequence shown here is derived from an EMBL/GenBank/DDBJ whole genome shotgun (WGS) entry which is preliminary data.</text>
</comment>
<evidence type="ECO:0000256" key="2">
    <source>
        <dbReference type="ARBA" id="ARBA00023002"/>
    </source>
</evidence>